<accession>A0A075GRI3</accession>
<organism evidence="1">
    <name type="scientific">uncultured marine thaumarchaeote KM3_186_C08</name>
    <dbReference type="NCBI Taxonomy" id="1456070"/>
    <lineage>
        <taxon>Archaea</taxon>
        <taxon>Nitrososphaerota</taxon>
        <taxon>environmental samples</taxon>
    </lineage>
</organism>
<dbReference type="EMBL" id="KF900746">
    <property type="protein sequence ID" value="AIF05635.1"/>
    <property type="molecule type" value="Genomic_DNA"/>
</dbReference>
<sequence length="221" mass="25711">MRCITWNKQSYFCIISTYYIDMDDIMKQPERDNRIKKYGGWAMNISDTEAEKIVHDYGDVAYLFKRIIEDVFGKKYSYGVQDTEWSGDSFTWSIFPEGNRFLDEIAITFGNPTNMIAQCNFEVKQSLLDCEFDELLTEIDEESSNWDYGDPDVPWELDLGTSDCYGEDECNAACWVHISAYHSDSGNVFQDLPTVDELDDYFERIKEIIDSHKKKTVKKGS</sequence>
<name>A0A075GRI3_9ARCH</name>
<proteinExistence type="predicted"/>
<evidence type="ECO:0000313" key="1">
    <source>
        <dbReference type="EMBL" id="AIF05635.1"/>
    </source>
</evidence>
<dbReference type="AlphaFoldDB" id="A0A075GRI3"/>
<reference evidence="1" key="1">
    <citation type="journal article" date="2014" name="Genome Biol. Evol.">
        <title>Pangenome evidence for extensive interdomain horizontal transfer affecting lineage core and shell genes in uncultured planktonic thaumarchaeota and euryarchaeota.</title>
        <authorList>
            <person name="Deschamps P."/>
            <person name="Zivanovic Y."/>
            <person name="Moreira D."/>
            <person name="Rodriguez-Valera F."/>
            <person name="Lopez-Garcia P."/>
        </authorList>
    </citation>
    <scope>NUCLEOTIDE SEQUENCE</scope>
</reference>
<protein>
    <submittedName>
        <fullName evidence="1">Uncharacterized protein</fullName>
    </submittedName>
</protein>